<name>A0A1G7TJ33_9HYPH</name>
<protein>
    <submittedName>
        <fullName evidence="1">Uncharacterized protein</fullName>
    </submittedName>
</protein>
<accession>A0A1G7TJ33</accession>
<keyword evidence="2" id="KW-1185">Reference proteome</keyword>
<proteinExistence type="predicted"/>
<organism evidence="1 2">
    <name type="scientific">Pelagibacterium luteolum</name>
    <dbReference type="NCBI Taxonomy" id="440168"/>
    <lineage>
        <taxon>Bacteria</taxon>
        <taxon>Pseudomonadati</taxon>
        <taxon>Pseudomonadota</taxon>
        <taxon>Alphaproteobacteria</taxon>
        <taxon>Hyphomicrobiales</taxon>
        <taxon>Devosiaceae</taxon>
        <taxon>Pelagibacterium</taxon>
    </lineage>
</organism>
<dbReference type="Proteomes" id="UP000199495">
    <property type="component" value="Unassembled WGS sequence"/>
</dbReference>
<dbReference type="EMBL" id="FNCS01000002">
    <property type="protein sequence ID" value="SDG34540.1"/>
    <property type="molecule type" value="Genomic_DNA"/>
</dbReference>
<dbReference type="AlphaFoldDB" id="A0A1G7TJ33"/>
<dbReference type="OrthoDB" id="8772175at2"/>
<evidence type="ECO:0000313" key="2">
    <source>
        <dbReference type="Proteomes" id="UP000199495"/>
    </source>
</evidence>
<dbReference type="STRING" id="440168.SAMN04487974_102123"/>
<dbReference type="RefSeq" id="WP_090592603.1">
    <property type="nucleotide sequence ID" value="NZ_FNCS01000002.1"/>
</dbReference>
<reference evidence="1 2" key="1">
    <citation type="submission" date="2016-10" db="EMBL/GenBank/DDBJ databases">
        <authorList>
            <person name="de Groot N.N."/>
        </authorList>
    </citation>
    <scope>NUCLEOTIDE SEQUENCE [LARGE SCALE GENOMIC DNA]</scope>
    <source>
        <strain evidence="1 2">CGMCC 1.10267</strain>
    </source>
</reference>
<evidence type="ECO:0000313" key="1">
    <source>
        <dbReference type="EMBL" id="SDG34540.1"/>
    </source>
</evidence>
<sequence length="122" mass="12454">MSFTFPVGSVITAKVKLTDNTATTLVDADAGRVTILSIDVTETQGGTPNLTIDVTDGTTTWFKRNAAALTAKGSVTYDDVFILDNGETLRATSSDASGDVDIFVTYAALGIAGRGAGGMVGG</sequence>
<gene>
    <name evidence="1" type="ORF">SAMN04487974_102123</name>
</gene>